<comment type="caution">
    <text evidence="8">The sequence shown here is derived from an EMBL/GenBank/DDBJ whole genome shotgun (WGS) entry which is preliminary data.</text>
</comment>
<reference evidence="8 9" key="1">
    <citation type="submission" date="2019-03" db="EMBL/GenBank/DDBJ databases">
        <title>Nitrincola sp. nov. isolated from an Indian soda lake.</title>
        <authorList>
            <person name="Joshi A."/>
            <person name="Thite S.V."/>
            <person name="Joseph N."/>
            <person name="Dhotre D."/>
            <person name="Moorthy M."/>
            <person name="Shouche Y.S."/>
        </authorList>
    </citation>
    <scope>NUCLEOTIDE SEQUENCE [LARGE SCALE GENOMIC DNA]</scope>
    <source>
        <strain evidence="8 9">MEB193</strain>
    </source>
</reference>
<evidence type="ECO:0000256" key="4">
    <source>
        <dbReference type="PROSITE-ProRule" id="PRU00284"/>
    </source>
</evidence>
<gene>
    <name evidence="8" type="ORF">E1H14_11535</name>
</gene>
<dbReference type="SUPFAM" id="SSF58104">
    <property type="entry name" value="Methyl-accepting chemotaxis protein (MCP) signaling domain"/>
    <property type="match status" value="1"/>
</dbReference>
<dbReference type="SMART" id="SM00304">
    <property type="entry name" value="HAMP"/>
    <property type="match status" value="1"/>
</dbReference>
<proteinExistence type="inferred from homology"/>
<dbReference type="Proteomes" id="UP000325302">
    <property type="component" value="Unassembled WGS sequence"/>
</dbReference>
<dbReference type="PROSITE" id="PS50885">
    <property type="entry name" value="HAMP"/>
    <property type="match status" value="1"/>
</dbReference>
<accession>A0A5A9W0F7</accession>
<dbReference type="PROSITE" id="PS50111">
    <property type="entry name" value="CHEMOTAXIS_TRANSDUC_2"/>
    <property type="match status" value="1"/>
</dbReference>
<dbReference type="AlphaFoldDB" id="A0A5A9W0F7"/>
<dbReference type="Pfam" id="PF00015">
    <property type="entry name" value="MCPsignal"/>
    <property type="match status" value="1"/>
</dbReference>
<dbReference type="SMART" id="SM00283">
    <property type="entry name" value="MA"/>
    <property type="match status" value="1"/>
</dbReference>
<dbReference type="GO" id="GO:0016020">
    <property type="term" value="C:membrane"/>
    <property type="evidence" value="ECO:0007669"/>
    <property type="project" value="UniProtKB-SubCell"/>
</dbReference>
<dbReference type="CDD" id="cd06225">
    <property type="entry name" value="HAMP"/>
    <property type="match status" value="1"/>
</dbReference>
<dbReference type="Pfam" id="PF00672">
    <property type="entry name" value="HAMP"/>
    <property type="match status" value="1"/>
</dbReference>
<dbReference type="EMBL" id="SMRS01000008">
    <property type="protein sequence ID" value="KAA0873974.1"/>
    <property type="molecule type" value="Genomic_DNA"/>
</dbReference>
<evidence type="ECO:0000256" key="5">
    <source>
        <dbReference type="SAM" id="Phobius"/>
    </source>
</evidence>
<keyword evidence="5" id="KW-0472">Membrane</keyword>
<dbReference type="PANTHER" id="PTHR32089">
    <property type="entry name" value="METHYL-ACCEPTING CHEMOTAXIS PROTEIN MCPB"/>
    <property type="match status" value="1"/>
</dbReference>
<dbReference type="GO" id="GO:0007165">
    <property type="term" value="P:signal transduction"/>
    <property type="evidence" value="ECO:0007669"/>
    <property type="project" value="UniProtKB-KW"/>
</dbReference>
<dbReference type="GO" id="GO:0006935">
    <property type="term" value="P:chemotaxis"/>
    <property type="evidence" value="ECO:0007669"/>
    <property type="project" value="InterPro"/>
</dbReference>
<keyword evidence="5" id="KW-0812">Transmembrane</keyword>
<keyword evidence="5" id="KW-1133">Transmembrane helix</keyword>
<dbReference type="InterPro" id="IPR004090">
    <property type="entry name" value="Chemotax_Me-accpt_rcpt"/>
</dbReference>
<dbReference type="RefSeq" id="WP_149391626.1">
    <property type="nucleotide sequence ID" value="NZ_SMRS01000008.1"/>
</dbReference>
<feature type="transmembrane region" description="Helical" evidence="5">
    <location>
        <begin position="20"/>
        <end position="40"/>
    </location>
</feature>
<feature type="domain" description="HAMP" evidence="7">
    <location>
        <begin position="92"/>
        <end position="146"/>
    </location>
</feature>
<evidence type="ECO:0000256" key="2">
    <source>
        <dbReference type="ARBA" id="ARBA00023224"/>
    </source>
</evidence>
<sequence>MSLYKTIEKNLFNTLTKKIIGNVLFLLLPHVFLIFVGAYYSDHVKQLIRALALSPEQQGQLESAFSQLLLIGGLTVTFALLAGLFTIFFMRHLFLKPIREITQVLRAIKEKDGDISATLPAYTYDEISDMAAGYNDFTDRLRQMIAETRRHSVSVALSSTKLQKVVTEAHESALKQEGQAQQVFLSSSQASQAIDEIAGNTLRISEQTSGNMREIRTSSDELRKVLEQIKSIRELATSFQTTVQKLSENSGNITHILSMVKDFSDQTNLLALNASIEAARAGEAGRGFAVVADEVRNLSHKVGVATGEIDDNIGEMSALVESTYNSAVNILEYVENTESFIDGTSVQFGKLVADFDEINSQLTGISAAIDELSYTNKESHNHVQQITELSLGMKEDMERSKAFSGELEQATEKTQELLSHFSIGYGAFENIIHTGMDWAKQVTQTLEQLSSQGINLMDHNYQRMNPGQQPEKFLTRYTEAYERVMQPLFDEFIRQRPEFIYAICVDKNGYAAAHHAKVSKPMTGDLQTDLLNSRNRRILFGSRTEKRRASHQTPFLLQTIIRDTGEILNDLSIPVYINGQHWGALIMGFDPKHLLAD</sequence>
<dbReference type="Gene3D" id="1.10.287.950">
    <property type="entry name" value="Methyl-accepting chemotaxis protein"/>
    <property type="match status" value="1"/>
</dbReference>
<name>A0A5A9W0F7_9GAMM</name>
<organism evidence="8 9">
    <name type="scientific">Nitrincola tapanii</name>
    <dbReference type="NCBI Taxonomy" id="1708751"/>
    <lineage>
        <taxon>Bacteria</taxon>
        <taxon>Pseudomonadati</taxon>
        <taxon>Pseudomonadota</taxon>
        <taxon>Gammaproteobacteria</taxon>
        <taxon>Oceanospirillales</taxon>
        <taxon>Oceanospirillaceae</taxon>
        <taxon>Nitrincola</taxon>
    </lineage>
</organism>
<comment type="similarity">
    <text evidence="3">Belongs to the methyl-accepting chemotaxis (MCP) protein family.</text>
</comment>
<evidence type="ECO:0000313" key="9">
    <source>
        <dbReference type="Proteomes" id="UP000325302"/>
    </source>
</evidence>
<dbReference type="InterPro" id="IPR003660">
    <property type="entry name" value="HAMP_dom"/>
</dbReference>
<evidence type="ECO:0000259" key="7">
    <source>
        <dbReference type="PROSITE" id="PS50885"/>
    </source>
</evidence>
<dbReference type="PRINTS" id="PR00260">
    <property type="entry name" value="CHEMTRNSDUCR"/>
</dbReference>
<evidence type="ECO:0000313" key="8">
    <source>
        <dbReference type="EMBL" id="KAA0873974.1"/>
    </source>
</evidence>
<comment type="subcellular location">
    <subcellularLocation>
        <location evidence="1">Membrane</location>
    </subcellularLocation>
</comment>
<dbReference type="OrthoDB" id="2489132at2"/>
<dbReference type="PANTHER" id="PTHR32089:SF112">
    <property type="entry name" value="LYSOZYME-LIKE PROTEIN-RELATED"/>
    <property type="match status" value="1"/>
</dbReference>
<keyword evidence="9" id="KW-1185">Reference proteome</keyword>
<feature type="transmembrane region" description="Helical" evidence="5">
    <location>
        <begin position="68"/>
        <end position="90"/>
    </location>
</feature>
<evidence type="ECO:0000256" key="3">
    <source>
        <dbReference type="ARBA" id="ARBA00029447"/>
    </source>
</evidence>
<dbReference type="GO" id="GO:0004888">
    <property type="term" value="F:transmembrane signaling receptor activity"/>
    <property type="evidence" value="ECO:0007669"/>
    <property type="project" value="InterPro"/>
</dbReference>
<evidence type="ECO:0000259" key="6">
    <source>
        <dbReference type="PROSITE" id="PS50111"/>
    </source>
</evidence>
<evidence type="ECO:0000256" key="1">
    <source>
        <dbReference type="ARBA" id="ARBA00004370"/>
    </source>
</evidence>
<feature type="domain" description="Methyl-accepting transducer" evidence="6">
    <location>
        <begin position="151"/>
        <end position="387"/>
    </location>
</feature>
<protein>
    <submittedName>
        <fullName evidence="8">Methyl-accepting chemotaxis protein</fullName>
    </submittedName>
</protein>
<dbReference type="InterPro" id="IPR004089">
    <property type="entry name" value="MCPsignal_dom"/>
</dbReference>
<keyword evidence="2 4" id="KW-0807">Transducer</keyword>